<dbReference type="RefSeq" id="WP_049682859.1">
    <property type="nucleotide sequence ID" value="NZ_LFZW01000001.1"/>
</dbReference>
<evidence type="ECO:0000259" key="8">
    <source>
        <dbReference type="PROSITE" id="PS50928"/>
    </source>
</evidence>
<keyword evidence="4 7" id="KW-0812">Transmembrane</keyword>
<comment type="subcellular location">
    <subcellularLocation>
        <location evidence="1 7">Cell membrane</location>
        <topology evidence="1 7">Multi-pass membrane protein</topology>
    </subcellularLocation>
</comment>
<dbReference type="Gene3D" id="1.10.3720.10">
    <property type="entry name" value="MetI-like"/>
    <property type="match status" value="1"/>
</dbReference>
<feature type="domain" description="ABC transmembrane type-1" evidence="8">
    <location>
        <begin position="70"/>
        <end position="253"/>
    </location>
</feature>
<dbReference type="AlphaFoldDB" id="A0A0K9GXT8"/>
<comment type="similarity">
    <text evidence="7">Belongs to the binding-protein-dependent transport system permease family.</text>
</comment>
<gene>
    <name evidence="9" type="ORF">AC625_19805</name>
</gene>
<dbReference type="InterPro" id="IPR000515">
    <property type="entry name" value="MetI-like"/>
</dbReference>
<feature type="transmembrane region" description="Helical" evidence="7">
    <location>
        <begin position="234"/>
        <end position="256"/>
    </location>
</feature>
<feature type="transmembrane region" description="Helical" evidence="7">
    <location>
        <begin position="12"/>
        <end position="30"/>
    </location>
</feature>
<name>A0A0K9GXT8_9BACI</name>
<reference evidence="10" key="1">
    <citation type="submission" date="2015-07" db="EMBL/GenBank/DDBJ databases">
        <title>Genome sequencing project for genomic taxonomy and phylogenomics of Bacillus-like bacteria.</title>
        <authorList>
            <person name="Liu B."/>
            <person name="Wang J."/>
            <person name="Zhu Y."/>
            <person name="Liu G."/>
            <person name="Chen Q."/>
            <person name="Chen Z."/>
            <person name="Lan J."/>
            <person name="Che J."/>
            <person name="Ge C."/>
            <person name="Shi H."/>
            <person name="Pan Z."/>
            <person name="Liu X."/>
        </authorList>
    </citation>
    <scope>NUCLEOTIDE SEQUENCE [LARGE SCALE GENOMIC DNA]</scope>
    <source>
        <strain evidence="10">FJAT-27997</strain>
    </source>
</reference>
<sequence>MSADVFAKKRRNSLLLFLIVGVATIVSIIITEYNVAKGFTSVPKAVQWALSNFYPTMDSLAKLPDILVKLKETLLISIAATTVAAVLAFIFAVLGSNTTKVNRFFGSISRGIAILFRNIDVSVWSMVLLFSFGQSSFTGYFALFFGSFGFLTRAFIETIDEVSGSSVEALQATGATYLTVISQSVIPSTIPQMISWVLFMIETNIRNATLVGLLTGSGIGFTFNLYYKSLNYDIASLVVITIIISILCIEFISNYVRRMIL</sequence>
<evidence type="ECO:0000256" key="1">
    <source>
        <dbReference type="ARBA" id="ARBA00004651"/>
    </source>
</evidence>
<feature type="transmembrane region" description="Helical" evidence="7">
    <location>
        <begin position="208"/>
        <end position="228"/>
    </location>
</feature>
<dbReference type="Pfam" id="PF00528">
    <property type="entry name" value="BPD_transp_1"/>
    <property type="match status" value="1"/>
</dbReference>
<comment type="caution">
    <text evidence="9">The sequence shown here is derived from an EMBL/GenBank/DDBJ whole genome shotgun (WGS) entry which is preliminary data.</text>
</comment>
<dbReference type="PANTHER" id="PTHR30043:SF1">
    <property type="entry name" value="ABC TRANSPORT SYSTEM PERMEASE PROTEIN P69"/>
    <property type="match status" value="1"/>
</dbReference>
<evidence type="ECO:0000313" key="9">
    <source>
        <dbReference type="EMBL" id="KMY51509.1"/>
    </source>
</evidence>
<proteinExistence type="inferred from homology"/>
<dbReference type="PATRIC" id="fig|1679170.3.peg.4501"/>
<dbReference type="OrthoDB" id="358217at2"/>
<dbReference type="InterPro" id="IPR035906">
    <property type="entry name" value="MetI-like_sf"/>
</dbReference>
<dbReference type="PANTHER" id="PTHR30043">
    <property type="entry name" value="PHOSPHONATES TRANSPORT SYSTEM PERMEASE PROTEIN"/>
    <property type="match status" value="1"/>
</dbReference>
<evidence type="ECO:0000313" key="10">
    <source>
        <dbReference type="Proteomes" id="UP000037146"/>
    </source>
</evidence>
<keyword evidence="6 7" id="KW-0472">Membrane</keyword>
<evidence type="ECO:0000256" key="2">
    <source>
        <dbReference type="ARBA" id="ARBA00022448"/>
    </source>
</evidence>
<dbReference type="Proteomes" id="UP000037146">
    <property type="component" value="Unassembled WGS sequence"/>
</dbReference>
<dbReference type="EMBL" id="LFZW01000001">
    <property type="protein sequence ID" value="KMY51509.1"/>
    <property type="molecule type" value="Genomic_DNA"/>
</dbReference>
<feature type="transmembrane region" description="Helical" evidence="7">
    <location>
        <begin position="74"/>
        <end position="94"/>
    </location>
</feature>
<keyword evidence="5 7" id="KW-1133">Transmembrane helix</keyword>
<organism evidence="9 10">
    <name type="scientific">Peribacillus loiseleuriae</name>
    <dbReference type="NCBI Taxonomy" id="1679170"/>
    <lineage>
        <taxon>Bacteria</taxon>
        <taxon>Bacillati</taxon>
        <taxon>Bacillota</taxon>
        <taxon>Bacilli</taxon>
        <taxon>Bacillales</taxon>
        <taxon>Bacillaceae</taxon>
        <taxon>Peribacillus</taxon>
    </lineage>
</organism>
<evidence type="ECO:0000256" key="7">
    <source>
        <dbReference type="RuleBase" id="RU363032"/>
    </source>
</evidence>
<protein>
    <submittedName>
        <fullName evidence="9">Phosphonate ABC transporter permease</fullName>
    </submittedName>
</protein>
<dbReference type="GO" id="GO:0055085">
    <property type="term" value="P:transmembrane transport"/>
    <property type="evidence" value="ECO:0007669"/>
    <property type="project" value="InterPro"/>
</dbReference>
<dbReference type="STRING" id="1679170.AC625_19805"/>
<evidence type="ECO:0000256" key="4">
    <source>
        <dbReference type="ARBA" id="ARBA00022692"/>
    </source>
</evidence>
<keyword evidence="2 7" id="KW-0813">Transport</keyword>
<evidence type="ECO:0000256" key="6">
    <source>
        <dbReference type="ARBA" id="ARBA00023136"/>
    </source>
</evidence>
<dbReference type="PROSITE" id="PS50928">
    <property type="entry name" value="ABC_TM1"/>
    <property type="match status" value="1"/>
</dbReference>
<evidence type="ECO:0000256" key="5">
    <source>
        <dbReference type="ARBA" id="ARBA00022989"/>
    </source>
</evidence>
<keyword evidence="3" id="KW-1003">Cell membrane</keyword>
<keyword evidence="10" id="KW-1185">Reference proteome</keyword>
<evidence type="ECO:0000256" key="3">
    <source>
        <dbReference type="ARBA" id="ARBA00022475"/>
    </source>
</evidence>
<dbReference type="GO" id="GO:0005886">
    <property type="term" value="C:plasma membrane"/>
    <property type="evidence" value="ECO:0007669"/>
    <property type="project" value="UniProtKB-SubCell"/>
</dbReference>
<accession>A0A0K9GXT8</accession>
<dbReference type="SUPFAM" id="SSF161098">
    <property type="entry name" value="MetI-like"/>
    <property type="match status" value="1"/>
</dbReference>